<organism evidence="3 4">
    <name type="scientific">Nyssa sinensis</name>
    <dbReference type="NCBI Taxonomy" id="561372"/>
    <lineage>
        <taxon>Eukaryota</taxon>
        <taxon>Viridiplantae</taxon>
        <taxon>Streptophyta</taxon>
        <taxon>Embryophyta</taxon>
        <taxon>Tracheophyta</taxon>
        <taxon>Spermatophyta</taxon>
        <taxon>Magnoliopsida</taxon>
        <taxon>eudicotyledons</taxon>
        <taxon>Gunneridae</taxon>
        <taxon>Pentapetalae</taxon>
        <taxon>asterids</taxon>
        <taxon>Cornales</taxon>
        <taxon>Nyssaceae</taxon>
        <taxon>Nyssa</taxon>
    </lineage>
</organism>
<dbReference type="PANTHER" id="PTHR37908">
    <property type="entry name" value="TRANSMEMBRANE PROTEIN"/>
    <property type="match status" value="1"/>
</dbReference>
<keyword evidence="2" id="KW-0732">Signal</keyword>
<feature type="chain" id="PRO_5023862906" evidence="2">
    <location>
        <begin position="26"/>
        <end position="79"/>
    </location>
</feature>
<sequence length="79" mass="8587">MGRSCFRAFLLVSALLIVSSSHGLGRKMIEHEEKTTVMLQEIAGKSRELIDQLDYAEAGPNTNPKSGYPFGGSPPPTHD</sequence>
<name>A0A5J5AIG6_9ASTE</name>
<evidence type="ECO:0000313" key="4">
    <source>
        <dbReference type="Proteomes" id="UP000325577"/>
    </source>
</evidence>
<accession>A0A5J5AIG6</accession>
<feature type="region of interest" description="Disordered" evidence="1">
    <location>
        <begin position="56"/>
        <end position="79"/>
    </location>
</feature>
<feature type="signal peptide" evidence="2">
    <location>
        <begin position="1"/>
        <end position="25"/>
    </location>
</feature>
<keyword evidence="4" id="KW-1185">Reference proteome</keyword>
<evidence type="ECO:0000256" key="2">
    <source>
        <dbReference type="SAM" id="SignalP"/>
    </source>
</evidence>
<dbReference type="OrthoDB" id="1655189at2759"/>
<reference evidence="3 4" key="1">
    <citation type="submission" date="2019-09" db="EMBL/GenBank/DDBJ databases">
        <title>A chromosome-level genome assembly of the Chinese tupelo Nyssa sinensis.</title>
        <authorList>
            <person name="Yang X."/>
            <person name="Kang M."/>
            <person name="Yang Y."/>
            <person name="Xiong H."/>
            <person name="Wang M."/>
            <person name="Zhang Z."/>
            <person name="Wang Z."/>
            <person name="Wu H."/>
            <person name="Ma T."/>
            <person name="Liu J."/>
            <person name="Xi Z."/>
        </authorList>
    </citation>
    <scope>NUCLEOTIDE SEQUENCE [LARGE SCALE GENOMIC DNA]</scope>
    <source>
        <strain evidence="3">J267</strain>
        <tissue evidence="3">Leaf</tissue>
    </source>
</reference>
<evidence type="ECO:0000313" key="3">
    <source>
        <dbReference type="EMBL" id="KAA8530380.1"/>
    </source>
</evidence>
<dbReference type="Proteomes" id="UP000325577">
    <property type="component" value="Linkage Group LG2"/>
</dbReference>
<dbReference type="AlphaFoldDB" id="A0A5J5AIG6"/>
<evidence type="ECO:0000256" key="1">
    <source>
        <dbReference type="SAM" id="MobiDB-lite"/>
    </source>
</evidence>
<dbReference type="PANTHER" id="PTHR37908:SF3">
    <property type="entry name" value="TRANSMEMBRANE PROTEIN"/>
    <property type="match status" value="1"/>
</dbReference>
<gene>
    <name evidence="3" type="ORF">F0562_005089</name>
</gene>
<protein>
    <submittedName>
        <fullName evidence="3">Uncharacterized protein</fullName>
    </submittedName>
</protein>
<dbReference type="EMBL" id="CM018043">
    <property type="protein sequence ID" value="KAA8530380.1"/>
    <property type="molecule type" value="Genomic_DNA"/>
</dbReference>
<proteinExistence type="predicted"/>